<dbReference type="Gene3D" id="1.10.8.790">
    <property type="entry name" value="RNA-dependent RNA polymerase, slab domain, helical subdomain-like"/>
    <property type="match status" value="1"/>
</dbReference>
<dbReference type="EC" id="2.7.7.48" evidence="1"/>
<comment type="similarity">
    <text evidence="1">Belongs to the RdRP family.</text>
</comment>
<sequence length="945" mass="106474">MQYDPSWADPGSPMNVRKSLYQHLDFAGKSFPEKPSTDAWAASLGDFRSRDMVVVLSMSIDFNQAKTGPPFFIQMQPLKLDLGCRLNRHFGPDRFLEVIMPSPGSRKPPFKGESTIELIRWITGKRHSIVGREWAAFFTSDAGYRSPPKELRISPDAKPVYQERVHFFAENGIGFVPRSPGSGAGGRLTPMTALSVCRMLDWLLNLFQNEKQSYLKLFSRIKLGLSKTRPILVLEPHQIRHRERDLLSPIRKEMNDGIALMSLSVARKVRDALGLNDIPSAIQARLGSAKGMWLVDVTDDGHEDWLETYPSQRKWECDQRDDDQRTLEVHGTATELRSAGLNLQFLPVLEDRARNKPLMREVIGKILVKGLQDELETQKSAMKRPLELKSWLAQNTSTRQLRLQHGQVPFLAGLPEKMEDTIGFLLDGGFHPMEQRFLQDQVWKIQEQKCHLLKTKLNIAVGRSAYIYMVVDFWGVLEEGEVHVGFSTKFQQGGFSGTLLHDMDVLVARSPAHFISDIQKVRAVFKPELQSLKDVIVFSSKGNIPLAEKLSGGDYDGDRAWVCWDPDIVDNFVNAEVPASPDLSSYIRKDTTTLGDLLLNHRSKRKAIGEMIERSFEFNMRQSFLGICTNFKERLCYHKNRVDDEAAVILSTLLSSLVDQPKQGILFGEEEWDRLRKDGLGQRYSLPEPAYKGELAPRRGEHVHIIDHLKFVVAKPTIEHELAALHRAMNPGPADSRTSADSMNSGANYWDPDLVEYCNYFEEGTRSSKSRKYLLDGLKASIAEVLATWVETIAKDKDKGTGAQIRYPQKVNTVFQKWCAIEPSFAGRSRPQLDSRTVNLLKGPDAADPELSAWALIKASTAFKIYHSSKPAFVWRMAGRQLQFMKAVVSVRRATGAAPVPVTPLMYAGLAVDKKFVKQYIASLECGSSDYVGEDEEASGEDDDT</sequence>
<dbReference type="GeneID" id="85312171"/>
<feature type="domain" description="RDRP core" evidence="2">
    <location>
        <begin position="72"/>
        <end position="711"/>
    </location>
</feature>
<dbReference type="InterPro" id="IPR007855">
    <property type="entry name" value="RDRP"/>
</dbReference>
<gene>
    <name evidence="3" type="ORF">QBC33DRAFT_549658</name>
</gene>
<dbReference type="Pfam" id="PF05183">
    <property type="entry name" value="RdRP"/>
    <property type="match status" value="1"/>
</dbReference>
<evidence type="ECO:0000313" key="3">
    <source>
        <dbReference type="EMBL" id="KAK1763429.1"/>
    </source>
</evidence>
<evidence type="ECO:0000313" key="4">
    <source>
        <dbReference type="Proteomes" id="UP001244011"/>
    </source>
</evidence>
<proteinExistence type="inferred from homology"/>
<comment type="caution">
    <text evidence="3">The sequence shown here is derived from an EMBL/GenBank/DDBJ whole genome shotgun (WGS) entry which is preliminary data.</text>
</comment>
<dbReference type="PANTHER" id="PTHR23079">
    <property type="entry name" value="RNA-DEPENDENT RNA POLYMERASE"/>
    <property type="match status" value="1"/>
</dbReference>
<evidence type="ECO:0000256" key="1">
    <source>
        <dbReference type="RuleBase" id="RU363098"/>
    </source>
</evidence>
<dbReference type="GO" id="GO:0003968">
    <property type="term" value="F:RNA-directed RNA polymerase activity"/>
    <property type="evidence" value="ECO:0007669"/>
    <property type="project" value="UniProtKB-KW"/>
</dbReference>
<keyword evidence="1" id="KW-0694">RNA-binding</keyword>
<accession>A0AAJ0BUN8</accession>
<reference evidence="3" key="1">
    <citation type="submission" date="2023-06" db="EMBL/GenBank/DDBJ databases">
        <title>Genome-scale phylogeny and comparative genomics of the fungal order Sordariales.</title>
        <authorList>
            <consortium name="Lawrence Berkeley National Laboratory"/>
            <person name="Hensen N."/>
            <person name="Bonometti L."/>
            <person name="Westerberg I."/>
            <person name="Brannstrom I.O."/>
            <person name="Guillou S."/>
            <person name="Cros-Aarteil S."/>
            <person name="Calhoun S."/>
            <person name="Haridas S."/>
            <person name="Kuo A."/>
            <person name="Mondo S."/>
            <person name="Pangilinan J."/>
            <person name="Riley R."/>
            <person name="Labutti K."/>
            <person name="Andreopoulos B."/>
            <person name="Lipzen A."/>
            <person name="Chen C."/>
            <person name="Yanf M."/>
            <person name="Daum C."/>
            <person name="Ng V."/>
            <person name="Clum A."/>
            <person name="Steindorff A."/>
            <person name="Ohm R."/>
            <person name="Martin F."/>
            <person name="Silar P."/>
            <person name="Natvig D."/>
            <person name="Lalanne C."/>
            <person name="Gautier V."/>
            <person name="Ament-Velasquez S.L."/>
            <person name="Kruys A."/>
            <person name="Hutchinson M.I."/>
            <person name="Powell A.J."/>
            <person name="Barry K."/>
            <person name="Miller A.N."/>
            <person name="Grigoriev I.V."/>
            <person name="Debuchy R."/>
            <person name="Gladieux P."/>
            <person name="Thoren M.H."/>
            <person name="Johannesson H."/>
        </authorList>
    </citation>
    <scope>NUCLEOTIDE SEQUENCE</scope>
    <source>
        <strain evidence="3">8032-3</strain>
    </source>
</reference>
<dbReference type="EMBL" id="MU839027">
    <property type="protein sequence ID" value="KAK1763429.1"/>
    <property type="molecule type" value="Genomic_DNA"/>
</dbReference>
<dbReference type="GO" id="GO:0030422">
    <property type="term" value="P:siRNA processing"/>
    <property type="evidence" value="ECO:0007669"/>
    <property type="project" value="TreeGrafter"/>
</dbReference>
<keyword evidence="1" id="KW-0808">Transferase</keyword>
<dbReference type="PANTHER" id="PTHR23079:SF14">
    <property type="entry name" value="RNA-DEPENDENT RNA POLYMERASE"/>
    <property type="match status" value="1"/>
</dbReference>
<keyword evidence="4" id="KW-1185">Reference proteome</keyword>
<dbReference type="GO" id="GO:0031380">
    <property type="term" value="C:nuclear RNA-directed RNA polymerase complex"/>
    <property type="evidence" value="ECO:0007669"/>
    <property type="project" value="TreeGrafter"/>
</dbReference>
<dbReference type="Proteomes" id="UP001244011">
    <property type="component" value="Unassembled WGS sequence"/>
</dbReference>
<name>A0AAJ0BUN8_9PEZI</name>
<keyword evidence="1" id="KW-0548">Nucleotidyltransferase</keyword>
<dbReference type="RefSeq" id="XP_060279642.1">
    <property type="nucleotide sequence ID" value="XM_060428984.1"/>
</dbReference>
<evidence type="ECO:0000259" key="2">
    <source>
        <dbReference type="Pfam" id="PF05183"/>
    </source>
</evidence>
<organism evidence="3 4">
    <name type="scientific">Phialemonium atrogriseum</name>
    <dbReference type="NCBI Taxonomy" id="1093897"/>
    <lineage>
        <taxon>Eukaryota</taxon>
        <taxon>Fungi</taxon>
        <taxon>Dikarya</taxon>
        <taxon>Ascomycota</taxon>
        <taxon>Pezizomycotina</taxon>
        <taxon>Sordariomycetes</taxon>
        <taxon>Sordariomycetidae</taxon>
        <taxon>Cephalothecales</taxon>
        <taxon>Cephalothecaceae</taxon>
        <taxon>Phialemonium</taxon>
    </lineage>
</organism>
<dbReference type="GO" id="GO:0003723">
    <property type="term" value="F:RNA binding"/>
    <property type="evidence" value="ECO:0007669"/>
    <property type="project" value="UniProtKB-KW"/>
</dbReference>
<dbReference type="InterPro" id="IPR057596">
    <property type="entry name" value="RDRP_core"/>
</dbReference>
<comment type="catalytic activity">
    <reaction evidence="1">
        <text>RNA(n) + a ribonucleoside 5'-triphosphate = RNA(n+1) + diphosphate</text>
        <dbReference type="Rhea" id="RHEA:21248"/>
        <dbReference type="Rhea" id="RHEA-COMP:14527"/>
        <dbReference type="Rhea" id="RHEA-COMP:17342"/>
        <dbReference type="ChEBI" id="CHEBI:33019"/>
        <dbReference type="ChEBI" id="CHEBI:61557"/>
        <dbReference type="ChEBI" id="CHEBI:140395"/>
        <dbReference type="EC" id="2.7.7.48"/>
    </reaction>
</comment>
<protein>
    <recommendedName>
        <fullName evidence="1">RNA-dependent RNA polymerase</fullName>
        <ecNumber evidence="1">2.7.7.48</ecNumber>
    </recommendedName>
</protein>
<dbReference type="AlphaFoldDB" id="A0AAJ0BUN8"/>
<keyword evidence="1" id="KW-0696">RNA-directed RNA polymerase</keyword>